<keyword evidence="2" id="KW-1185">Reference proteome</keyword>
<dbReference type="EMBL" id="AXOM01000052">
    <property type="protein sequence ID" value="ESS56213.1"/>
    <property type="molecule type" value="Genomic_DNA"/>
</dbReference>
<organism evidence="1 2">
    <name type="scientific">Enterobacter cloacae S611</name>
    <dbReference type="NCBI Taxonomy" id="1399146"/>
    <lineage>
        <taxon>Bacteria</taxon>
        <taxon>Pseudomonadati</taxon>
        <taxon>Pseudomonadota</taxon>
        <taxon>Gammaproteobacteria</taxon>
        <taxon>Enterobacterales</taxon>
        <taxon>Enterobacteriaceae</taxon>
        <taxon>Enterobacter</taxon>
        <taxon>Enterobacter cloacae complex</taxon>
    </lineage>
</organism>
<accession>A0ABN0Q314</accession>
<proteinExistence type="predicted"/>
<evidence type="ECO:0000313" key="1">
    <source>
        <dbReference type="EMBL" id="ESS56213.1"/>
    </source>
</evidence>
<name>A0ABN0Q314_ENTCL</name>
<protein>
    <submittedName>
        <fullName evidence="1">Uncharacterized protein</fullName>
    </submittedName>
</protein>
<evidence type="ECO:0000313" key="2">
    <source>
        <dbReference type="Proteomes" id="UP000017834"/>
    </source>
</evidence>
<sequence length="182" mass="20301">MRFSLSLPWLRWSLASLVEKTGRVPLLAALVPLLMVGYWQCALAPENRLLLSENAQLELQLDKPLALSPQPDNSAALLQRTLNDTEYQQVKAVFDIFQQNHLQVDGSRYQFGKNGKGRQRALALTIPLQGEWKNLTRSLITMSKSLIFHVDRLAISRASPESGHLLITLQLTLSLASGLEAS</sequence>
<gene>
    <name evidence="1" type="ORF">EDP2_3457</name>
</gene>
<reference evidence="1 2" key="1">
    <citation type="journal article" date="2014" name="Genome Announc.">
        <title>Draft Genome Sequence of Enterobacter cloacae Strain S611.</title>
        <authorList>
            <person name="Wang D."/>
            <person name="Han C.S."/>
            <person name="Dichosa A.E."/>
            <person name="Gleasner C.D."/>
            <person name="Johnson S.L."/>
            <person name="Daligault H.E."/>
            <person name="Davenport K.W."/>
            <person name="Li P.E."/>
            <person name="Pierson E.A."/>
            <person name="Pierson L.S.III."/>
        </authorList>
    </citation>
    <scope>NUCLEOTIDE SEQUENCE [LARGE SCALE GENOMIC DNA]</scope>
    <source>
        <strain evidence="1 2">S611</strain>
    </source>
</reference>
<dbReference type="Proteomes" id="UP000017834">
    <property type="component" value="Unassembled WGS sequence"/>
</dbReference>
<comment type="caution">
    <text evidence="1">The sequence shown here is derived from an EMBL/GenBank/DDBJ whole genome shotgun (WGS) entry which is preliminary data.</text>
</comment>